<feature type="signal peptide" evidence="1">
    <location>
        <begin position="1"/>
        <end position="19"/>
    </location>
</feature>
<reference evidence="2" key="1">
    <citation type="submission" date="2021-06" db="EMBL/GenBank/DDBJ databases">
        <authorList>
            <person name="Kallberg Y."/>
            <person name="Tangrot J."/>
            <person name="Rosling A."/>
        </authorList>
    </citation>
    <scope>NUCLEOTIDE SEQUENCE</scope>
    <source>
        <strain evidence="2">87-6 pot B 2015</strain>
    </source>
</reference>
<dbReference type="Proteomes" id="UP000789375">
    <property type="component" value="Unassembled WGS sequence"/>
</dbReference>
<dbReference type="EMBL" id="CAJVPP010000634">
    <property type="protein sequence ID" value="CAG8499505.1"/>
    <property type="molecule type" value="Genomic_DNA"/>
</dbReference>
<name>A0A9N8ZL51_FUNMO</name>
<organism evidence="2 3">
    <name type="scientific">Funneliformis mosseae</name>
    <name type="common">Endomycorrhizal fungus</name>
    <name type="synonym">Glomus mosseae</name>
    <dbReference type="NCBI Taxonomy" id="27381"/>
    <lineage>
        <taxon>Eukaryota</taxon>
        <taxon>Fungi</taxon>
        <taxon>Fungi incertae sedis</taxon>
        <taxon>Mucoromycota</taxon>
        <taxon>Glomeromycotina</taxon>
        <taxon>Glomeromycetes</taxon>
        <taxon>Glomerales</taxon>
        <taxon>Glomeraceae</taxon>
        <taxon>Funneliformis</taxon>
    </lineage>
</organism>
<keyword evidence="3" id="KW-1185">Reference proteome</keyword>
<protein>
    <submittedName>
        <fullName evidence="2">6667_t:CDS:1</fullName>
    </submittedName>
</protein>
<accession>A0A9N8ZL51</accession>
<evidence type="ECO:0000313" key="2">
    <source>
        <dbReference type="EMBL" id="CAG8499505.1"/>
    </source>
</evidence>
<proteinExistence type="predicted"/>
<keyword evidence="1" id="KW-0732">Signal</keyword>
<dbReference type="AlphaFoldDB" id="A0A9N8ZL51"/>
<feature type="chain" id="PRO_5040260626" evidence="1">
    <location>
        <begin position="20"/>
        <end position="321"/>
    </location>
</feature>
<evidence type="ECO:0000313" key="3">
    <source>
        <dbReference type="Proteomes" id="UP000789375"/>
    </source>
</evidence>
<evidence type="ECO:0000256" key="1">
    <source>
        <dbReference type="SAM" id="SignalP"/>
    </source>
</evidence>
<gene>
    <name evidence="2" type="ORF">FMOSSE_LOCUS3961</name>
</gene>
<sequence length="321" mass="35752">MTQITFFLCLLLPILFISATPTFSFPADSSEIEKHAAVKGKLLSSKSVFTYYWVSFESDYKSSRQVTIRTCDKKPIATVNKDFAIEMKMEGTGISKSGKVINFGDCDCGSGFDCFTELNRKELPFGESSSENPLTPFVTIAANDIRPGTKLYIPKLDGMIMPGGVHHNGCVKVDDEGHGFGGRHIDFFVGKESNYKTLIKQKMFNEVEVFSAKNSSSVLKKKRADGKGKFLSSKTAFTYYWVVFESDYKSSHQVTIRTCDKKPIATVNRDFTIEMKMEGTGLKHKHSFGISIKSNSPIPFVTIAANDIRPGSKLYIPNLIE</sequence>
<comment type="caution">
    <text evidence="2">The sequence shown here is derived from an EMBL/GenBank/DDBJ whole genome shotgun (WGS) entry which is preliminary data.</text>
</comment>
<dbReference type="CDD" id="cd22785">
    <property type="entry name" value="DPBB_MltA-like"/>
    <property type="match status" value="1"/>
</dbReference>